<accession>T1GE89</accession>
<dbReference type="EMBL" id="CAQQ02100563">
    <property type="status" value="NOT_ANNOTATED_CDS"/>
    <property type="molecule type" value="Genomic_DNA"/>
</dbReference>
<organism evidence="1 2">
    <name type="scientific">Megaselia scalaris</name>
    <name type="common">Humpbacked fly</name>
    <name type="synonym">Phora scalaris</name>
    <dbReference type="NCBI Taxonomy" id="36166"/>
    <lineage>
        <taxon>Eukaryota</taxon>
        <taxon>Metazoa</taxon>
        <taxon>Ecdysozoa</taxon>
        <taxon>Arthropoda</taxon>
        <taxon>Hexapoda</taxon>
        <taxon>Insecta</taxon>
        <taxon>Pterygota</taxon>
        <taxon>Neoptera</taxon>
        <taxon>Endopterygota</taxon>
        <taxon>Diptera</taxon>
        <taxon>Brachycera</taxon>
        <taxon>Muscomorpha</taxon>
        <taxon>Platypezoidea</taxon>
        <taxon>Phoridae</taxon>
        <taxon>Megaseliini</taxon>
        <taxon>Megaselia</taxon>
    </lineage>
</organism>
<keyword evidence="2" id="KW-1185">Reference proteome</keyword>
<dbReference type="EnsemblMetazoa" id="MESCA001647-RA">
    <property type="protein sequence ID" value="MESCA001647-PA"/>
    <property type="gene ID" value="MESCA001647"/>
</dbReference>
<proteinExistence type="predicted"/>
<dbReference type="AlphaFoldDB" id="T1GE89"/>
<evidence type="ECO:0000313" key="2">
    <source>
        <dbReference type="Proteomes" id="UP000015102"/>
    </source>
</evidence>
<dbReference type="HOGENOM" id="CLU_2226207_0_0_1"/>
<evidence type="ECO:0000313" key="1">
    <source>
        <dbReference type="EnsemblMetazoa" id="MESCA001647-PA"/>
    </source>
</evidence>
<dbReference type="EMBL" id="CAQQ02100562">
    <property type="status" value="NOT_ANNOTATED_CDS"/>
    <property type="molecule type" value="Genomic_DNA"/>
</dbReference>
<dbReference type="EMBL" id="CAQQ02100561">
    <property type="status" value="NOT_ANNOTATED_CDS"/>
    <property type="molecule type" value="Genomic_DNA"/>
</dbReference>
<name>T1GE89_MEGSC</name>
<reference evidence="2" key="1">
    <citation type="submission" date="2013-02" db="EMBL/GenBank/DDBJ databases">
        <authorList>
            <person name="Hughes D."/>
        </authorList>
    </citation>
    <scope>NUCLEOTIDE SEQUENCE</scope>
    <source>
        <strain>Durham</strain>
        <strain evidence="2">NC isolate 2 -- Noor lab</strain>
    </source>
</reference>
<protein>
    <submittedName>
        <fullName evidence="1">Uncharacterized protein</fullName>
    </submittedName>
</protein>
<reference evidence="1" key="2">
    <citation type="submission" date="2015-06" db="UniProtKB">
        <authorList>
            <consortium name="EnsemblMetazoa"/>
        </authorList>
    </citation>
    <scope>IDENTIFICATION</scope>
</reference>
<dbReference type="Proteomes" id="UP000015102">
    <property type="component" value="Unassembled WGS sequence"/>
</dbReference>
<sequence length="106" mass="11771">MKETVAVDSETEHKLVAHEAIGNLTVVDCSNAPLRLGLIPNLWKEVKGVFIPKVEILRQALSKQVRCARLEEVQRAACVGMTRCLRSTPTMSLEEDNELEGEILVT</sequence>